<accession>A0A098R4G2</accession>
<dbReference type="RefSeq" id="WP_037545665.1">
    <property type="nucleotide sequence ID" value="NZ_JNUP01000023.1"/>
</dbReference>
<reference evidence="2 3" key="1">
    <citation type="submission" date="2014-05" db="EMBL/GenBank/DDBJ databases">
        <title>De novo Genome Sequence of Spirocheata sp.</title>
        <authorList>
            <person name="Shivani Y."/>
            <person name="Subhash Y."/>
            <person name="Tushar L."/>
            <person name="Sasikala C."/>
            <person name="Ramana C.V."/>
        </authorList>
    </citation>
    <scope>NUCLEOTIDE SEQUENCE [LARGE SCALE GENOMIC DNA]</scope>
    <source>
        <strain evidence="2 3">JC230</strain>
    </source>
</reference>
<dbReference type="InterPro" id="IPR007926">
    <property type="entry name" value="Borrelia_P83"/>
</dbReference>
<dbReference type="OrthoDB" id="350069at2"/>
<feature type="compositionally biased region" description="Basic and acidic residues" evidence="1">
    <location>
        <begin position="348"/>
        <end position="366"/>
    </location>
</feature>
<comment type="caution">
    <text evidence="2">The sequence shown here is derived from an EMBL/GenBank/DDBJ whole genome shotgun (WGS) entry which is preliminary data.</text>
</comment>
<evidence type="ECO:0000256" key="1">
    <source>
        <dbReference type="SAM" id="MobiDB-lite"/>
    </source>
</evidence>
<dbReference type="AlphaFoldDB" id="A0A098R4G2"/>
<name>A0A098R4G2_9SPIO</name>
<feature type="region of interest" description="Disordered" evidence="1">
    <location>
        <begin position="256"/>
        <end position="366"/>
    </location>
</feature>
<evidence type="ECO:0000313" key="2">
    <source>
        <dbReference type="EMBL" id="KGE73652.1"/>
    </source>
</evidence>
<dbReference type="Pfam" id="PF05262">
    <property type="entry name" value="Borrelia_P83"/>
    <property type="match status" value="1"/>
</dbReference>
<proteinExistence type="predicted"/>
<feature type="compositionally biased region" description="Low complexity" evidence="1">
    <location>
        <begin position="301"/>
        <end position="315"/>
    </location>
</feature>
<dbReference type="STRING" id="1480694.DC28_03190"/>
<organism evidence="2 3">
    <name type="scientific">Spirochaeta lutea</name>
    <dbReference type="NCBI Taxonomy" id="1480694"/>
    <lineage>
        <taxon>Bacteria</taxon>
        <taxon>Pseudomonadati</taxon>
        <taxon>Spirochaetota</taxon>
        <taxon>Spirochaetia</taxon>
        <taxon>Spirochaetales</taxon>
        <taxon>Spirochaetaceae</taxon>
        <taxon>Spirochaeta</taxon>
    </lineage>
</organism>
<keyword evidence="3" id="KW-1185">Reference proteome</keyword>
<sequence length="549" mass="60638">MKKLWLLLGFLGVLGAPVISLEVDEEELTSSLDRTIQFENYAGPVEKFETAQEIRSIGTAFVNQLGRTEDGRLAAGNAGYFGKYRLFHIPPVPGQPGRGADILELLPNAQVDHIDNLRRILSAYLESAYGYSPEDAQTLGVFVTLYNAIHRGAYPRFQERYNGEVMGILRPEHLGIALSYREWPGATQLVIPLAVDSPPGQLSTVPADELASPEVVETLRDQPDRGIEERQQVVDLIDRSVEQETDQIQEQRRILESTQQEPAQPAEETPGSEPSAASEDARSPAQTPGDAAQPRETPEAQSPSSPEQQPQTDSPADSPAAPEVTPSEQPSEESPEPETQTPVTQEQLDQREEELRQAQERSDEIRQETAQDIADLEQPARQVPPVPVVFSDTRMVDGSLRSRYSILDANTGETMHRGLDTEFLGRRLVSTPAGYLGLSLSGDFARLLLVNLEEGQVVQESENIIYTYSDLAYHQEGAVLYAVVYRDGDWYVGGFDEALSLQMISVVTVRPETSLIIKDSVLLVSRKDGRISRLLLDDLRVNSPSGEGR</sequence>
<dbReference type="Proteomes" id="UP000029692">
    <property type="component" value="Unassembled WGS sequence"/>
</dbReference>
<dbReference type="EMBL" id="JNUP01000023">
    <property type="protein sequence ID" value="KGE73652.1"/>
    <property type="molecule type" value="Genomic_DNA"/>
</dbReference>
<evidence type="ECO:0000313" key="3">
    <source>
        <dbReference type="Proteomes" id="UP000029692"/>
    </source>
</evidence>
<feature type="compositionally biased region" description="Low complexity" evidence="1">
    <location>
        <begin position="337"/>
        <end position="347"/>
    </location>
</feature>
<protein>
    <submittedName>
        <fullName evidence="2">Uncharacterized protein</fullName>
    </submittedName>
</protein>
<dbReference type="eggNOG" id="COG4372">
    <property type="taxonomic scope" value="Bacteria"/>
</dbReference>
<gene>
    <name evidence="2" type="ORF">DC28_03190</name>
</gene>